<sequence>MDLPFTFDQLRAFILVLDTGSFSVAAQHLGVSQPAVSAQMRELERKTGVRLIERVGRSLAATAAGVTLGGHARSLLEAGTRAAEAVSQHTKGLHGTVRLGTGATACLHLLPPLLQRIGQAYPALHVVVSTGNTDDIVRRVELNALDLALVTLPVTSRALAVTKALRDAFVVVCAADAKPMPQTVRPNDLLELPLVQFEPGTNTRQLVDSWLLTNGLRIRPTMELGSIEAIKEMVAAGLGCSILPSMALREADRQRLQIRPLKPLLSRELGIVVRQDKPLTRGMQVLINAILASSAQPLKQASA</sequence>
<evidence type="ECO:0000313" key="6">
    <source>
        <dbReference type="EMBL" id="QKV55712.1"/>
    </source>
</evidence>
<dbReference type="Gene3D" id="1.10.10.10">
    <property type="entry name" value="Winged helix-like DNA-binding domain superfamily/Winged helix DNA-binding domain"/>
    <property type="match status" value="1"/>
</dbReference>
<dbReference type="FunFam" id="1.10.10.10:FF:000001">
    <property type="entry name" value="LysR family transcriptional regulator"/>
    <property type="match status" value="1"/>
</dbReference>
<dbReference type="Pfam" id="PF03466">
    <property type="entry name" value="LysR_substrate"/>
    <property type="match status" value="1"/>
</dbReference>
<gene>
    <name evidence="6" type="ORF">HUK68_22425</name>
</gene>
<evidence type="ECO:0000259" key="5">
    <source>
        <dbReference type="PROSITE" id="PS50931"/>
    </source>
</evidence>
<dbReference type="Proteomes" id="UP000509579">
    <property type="component" value="Plasmid unnamed2"/>
</dbReference>
<dbReference type="InterPro" id="IPR036390">
    <property type="entry name" value="WH_DNA-bd_sf"/>
</dbReference>
<organism evidence="6 7">
    <name type="scientific">Comamonas antarctica</name>
    <dbReference type="NCBI Taxonomy" id="2743470"/>
    <lineage>
        <taxon>Bacteria</taxon>
        <taxon>Pseudomonadati</taxon>
        <taxon>Pseudomonadota</taxon>
        <taxon>Betaproteobacteria</taxon>
        <taxon>Burkholderiales</taxon>
        <taxon>Comamonadaceae</taxon>
        <taxon>Comamonas</taxon>
    </lineage>
</organism>
<dbReference type="Gene3D" id="3.40.190.10">
    <property type="entry name" value="Periplasmic binding protein-like II"/>
    <property type="match status" value="2"/>
</dbReference>
<feature type="domain" description="HTH lysR-type" evidence="5">
    <location>
        <begin position="5"/>
        <end position="62"/>
    </location>
</feature>
<dbReference type="InterPro" id="IPR036388">
    <property type="entry name" value="WH-like_DNA-bd_sf"/>
</dbReference>
<dbReference type="PRINTS" id="PR00039">
    <property type="entry name" value="HTHLYSR"/>
</dbReference>
<dbReference type="AlphaFoldDB" id="A0A6N1XC43"/>
<geneLocation type="plasmid" evidence="6 7">
    <name>unnamed2</name>
</geneLocation>
<keyword evidence="3" id="KW-0238">DNA-binding</keyword>
<keyword evidence="4" id="KW-0804">Transcription</keyword>
<protein>
    <submittedName>
        <fullName evidence="6">LysR family transcriptional regulator</fullName>
    </submittedName>
</protein>
<accession>A0A6N1XC43</accession>
<dbReference type="GO" id="GO:0003677">
    <property type="term" value="F:DNA binding"/>
    <property type="evidence" value="ECO:0007669"/>
    <property type="project" value="UniProtKB-KW"/>
</dbReference>
<evidence type="ECO:0000256" key="3">
    <source>
        <dbReference type="ARBA" id="ARBA00023125"/>
    </source>
</evidence>
<reference evidence="6 7" key="1">
    <citation type="submission" date="2020-06" db="EMBL/GenBank/DDBJ databases">
        <title>Acidovorax antarctica sp. nov., isolated from Corinth ice sheet soil, Antarctic Fields Peninsula.</title>
        <authorList>
            <person name="Xu Q."/>
            <person name="Peng F."/>
        </authorList>
    </citation>
    <scope>NUCLEOTIDE SEQUENCE [LARGE SCALE GENOMIC DNA]</scope>
    <source>
        <strain evidence="6 7">16-35-5</strain>
        <plasmid evidence="6 7">unnamed2</plasmid>
    </source>
</reference>
<dbReference type="RefSeq" id="WP_175506498.1">
    <property type="nucleotide sequence ID" value="NZ_CP054842.1"/>
</dbReference>
<dbReference type="GO" id="GO:0005829">
    <property type="term" value="C:cytosol"/>
    <property type="evidence" value="ECO:0007669"/>
    <property type="project" value="TreeGrafter"/>
</dbReference>
<dbReference type="GO" id="GO:0003700">
    <property type="term" value="F:DNA-binding transcription factor activity"/>
    <property type="evidence" value="ECO:0007669"/>
    <property type="project" value="InterPro"/>
</dbReference>
<dbReference type="InterPro" id="IPR005119">
    <property type="entry name" value="LysR_subst-bd"/>
</dbReference>
<dbReference type="PROSITE" id="PS50931">
    <property type="entry name" value="HTH_LYSR"/>
    <property type="match status" value="1"/>
</dbReference>
<dbReference type="InterPro" id="IPR050950">
    <property type="entry name" value="HTH-type_LysR_regulators"/>
</dbReference>
<evidence type="ECO:0000256" key="2">
    <source>
        <dbReference type="ARBA" id="ARBA00023015"/>
    </source>
</evidence>
<dbReference type="EMBL" id="CP054842">
    <property type="protein sequence ID" value="QKV55712.1"/>
    <property type="molecule type" value="Genomic_DNA"/>
</dbReference>
<keyword evidence="2" id="KW-0805">Transcription regulation</keyword>
<dbReference type="KEGG" id="aant:HUK68_22425"/>
<proteinExistence type="inferred from homology"/>
<evidence type="ECO:0000256" key="1">
    <source>
        <dbReference type="ARBA" id="ARBA00009437"/>
    </source>
</evidence>
<keyword evidence="7" id="KW-1185">Reference proteome</keyword>
<dbReference type="CDD" id="cd05466">
    <property type="entry name" value="PBP2_LTTR_substrate"/>
    <property type="match status" value="1"/>
</dbReference>
<evidence type="ECO:0000313" key="7">
    <source>
        <dbReference type="Proteomes" id="UP000509579"/>
    </source>
</evidence>
<keyword evidence="6" id="KW-0614">Plasmid</keyword>
<evidence type="ECO:0000256" key="4">
    <source>
        <dbReference type="ARBA" id="ARBA00023163"/>
    </source>
</evidence>
<comment type="similarity">
    <text evidence="1">Belongs to the LysR transcriptional regulatory family.</text>
</comment>
<dbReference type="PANTHER" id="PTHR30419">
    <property type="entry name" value="HTH-TYPE TRANSCRIPTIONAL REGULATOR YBHD"/>
    <property type="match status" value="1"/>
</dbReference>
<dbReference type="SUPFAM" id="SSF53850">
    <property type="entry name" value="Periplasmic binding protein-like II"/>
    <property type="match status" value="1"/>
</dbReference>
<name>A0A6N1XC43_9BURK</name>
<dbReference type="InterPro" id="IPR000847">
    <property type="entry name" value="LysR_HTH_N"/>
</dbReference>
<dbReference type="Pfam" id="PF00126">
    <property type="entry name" value="HTH_1"/>
    <property type="match status" value="1"/>
</dbReference>
<dbReference type="SUPFAM" id="SSF46785">
    <property type="entry name" value="Winged helix' DNA-binding domain"/>
    <property type="match status" value="1"/>
</dbReference>